<dbReference type="PANTHER" id="PTHR21043">
    <property type="entry name" value="IOJAP SUPERFAMILY ORTHOLOG"/>
    <property type="match status" value="1"/>
</dbReference>
<dbReference type="STRING" id="61424.A0A2T9Z657"/>
<dbReference type="PANTHER" id="PTHR21043:SF0">
    <property type="entry name" value="MITOCHONDRIAL ASSEMBLY OF RIBOSOMAL LARGE SUBUNIT PROTEIN 1"/>
    <property type="match status" value="1"/>
</dbReference>
<dbReference type="SUPFAM" id="SSF81301">
    <property type="entry name" value="Nucleotidyltransferase"/>
    <property type="match status" value="1"/>
</dbReference>
<dbReference type="Gene3D" id="3.30.460.10">
    <property type="entry name" value="Beta Polymerase, domain 2"/>
    <property type="match status" value="1"/>
</dbReference>
<accession>A0A2T9Z657</accession>
<dbReference type="EMBL" id="MBFT01000007">
    <property type="protein sequence ID" value="PVV00063.1"/>
    <property type="molecule type" value="Genomic_DNA"/>
</dbReference>
<reference evidence="2 3" key="1">
    <citation type="journal article" date="2018" name="MBio">
        <title>Comparative Genomics Reveals the Core Gene Toolbox for the Fungus-Insect Symbiosis.</title>
        <authorList>
            <person name="Wang Y."/>
            <person name="Stata M."/>
            <person name="Wang W."/>
            <person name="Stajich J.E."/>
            <person name="White M.M."/>
            <person name="Moncalvo J.M."/>
        </authorList>
    </citation>
    <scope>NUCLEOTIDE SEQUENCE [LARGE SCALE GENOMIC DNA]</scope>
    <source>
        <strain evidence="2 3">AUS-77-4</strain>
    </source>
</reference>
<dbReference type="Proteomes" id="UP000245699">
    <property type="component" value="Unassembled WGS sequence"/>
</dbReference>
<dbReference type="Pfam" id="PF02410">
    <property type="entry name" value="RsfS"/>
    <property type="match status" value="1"/>
</dbReference>
<dbReference type="GO" id="GO:0090071">
    <property type="term" value="P:negative regulation of ribosome biogenesis"/>
    <property type="evidence" value="ECO:0007669"/>
    <property type="project" value="TreeGrafter"/>
</dbReference>
<dbReference type="GO" id="GO:0043023">
    <property type="term" value="F:ribosomal large subunit binding"/>
    <property type="evidence" value="ECO:0007669"/>
    <property type="project" value="TreeGrafter"/>
</dbReference>
<name>A0A2T9Z657_9FUNG</name>
<sequence>MFRSTIFLARNSRLLTKQFTNNGIRPQYKLYSKKPELHTTPKIDILSELNDHHSELIDKNTIPGLFPESDLDSTVEILESDQADHEWFVDQAYSIPTASDSVPLWKQRALEAIDIHSTEFADILISGFEPASLASAVVKILETENTPFVTILDVTSRCEWTDRMVIAEAISIKHMQSMAQELLTKIKNLIKQTNPNLTGYSPIVDGLHSDEWVAIDFGSVVVHIMTKEARELYKLEELWSTEMKLKSEDQNDMAIKEHHKTEPQIA</sequence>
<gene>
    <name evidence="2" type="ORF">BB559_000134</name>
</gene>
<evidence type="ECO:0000313" key="2">
    <source>
        <dbReference type="EMBL" id="PVV00063.1"/>
    </source>
</evidence>
<protein>
    <recommendedName>
        <fullName evidence="4">Ribosomal silencing factor RsfS</fullName>
    </recommendedName>
</protein>
<dbReference type="HAMAP" id="MF_01477">
    <property type="entry name" value="Iojap_RsfS"/>
    <property type="match status" value="1"/>
</dbReference>
<comment type="caution">
    <text evidence="2">The sequence shown here is derived from an EMBL/GenBank/DDBJ whole genome shotgun (WGS) entry which is preliminary data.</text>
</comment>
<proteinExistence type="inferred from homology"/>
<evidence type="ECO:0000256" key="1">
    <source>
        <dbReference type="ARBA" id="ARBA00010574"/>
    </source>
</evidence>
<dbReference type="NCBIfam" id="TIGR00090">
    <property type="entry name" value="rsfS_iojap_ybeB"/>
    <property type="match status" value="1"/>
</dbReference>
<organism evidence="2 3">
    <name type="scientific">Furculomyces boomerangus</name>
    <dbReference type="NCBI Taxonomy" id="61424"/>
    <lineage>
        <taxon>Eukaryota</taxon>
        <taxon>Fungi</taxon>
        <taxon>Fungi incertae sedis</taxon>
        <taxon>Zoopagomycota</taxon>
        <taxon>Kickxellomycotina</taxon>
        <taxon>Harpellomycetes</taxon>
        <taxon>Harpellales</taxon>
        <taxon>Harpellaceae</taxon>
        <taxon>Furculomyces</taxon>
    </lineage>
</organism>
<dbReference type="OrthoDB" id="21330at2759"/>
<dbReference type="AlphaFoldDB" id="A0A2T9Z657"/>
<dbReference type="InterPro" id="IPR043519">
    <property type="entry name" value="NT_sf"/>
</dbReference>
<evidence type="ECO:0000313" key="3">
    <source>
        <dbReference type="Proteomes" id="UP000245699"/>
    </source>
</evidence>
<keyword evidence="3" id="KW-1185">Reference proteome</keyword>
<evidence type="ECO:0008006" key="4">
    <source>
        <dbReference type="Google" id="ProtNLM"/>
    </source>
</evidence>
<dbReference type="InterPro" id="IPR004394">
    <property type="entry name" value="Iojap/RsfS/C7orf30"/>
</dbReference>
<dbReference type="GO" id="GO:0017148">
    <property type="term" value="P:negative regulation of translation"/>
    <property type="evidence" value="ECO:0007669"/>
    <property type="project" value="TreeGrafter"/>
</dbReference>
<comment type="similarity">
    <text evidence="1">Belongs to the Iojap/RsfS family.</text>
</comment>